<keyword evidence="10" id="KW-1185">Reference proteome</keyword>
<feature type="active site" description="Tele-AMP-histidine intermediate" evidence="3">
    <location>
        <position position="97"/>
    </location>
</feature>
<feature type="binding site" evidence="4">
    <location>
        <position position="99"/>
    </location>
    <ligand>
        <name>substrate</name>
    </ligand>
</feature>
<dbReference type="STRING" id="180088.A0A1J8Q3I9"/>
<evidence type="ECO:0000313" key="10">
    <source>
        <dbReference type="Proteomes" id="UP000183567"/>
    </source>
</evidence>
<evidence type="ECO:0000256" key="7">
    <source>
        <dbReference type="RuleBase" id="RU366076"/>
    </source>
</evidence>
<dbReference type="InterPro" id="IPR039383">
    <property type="entry name" value="FHIT"/>
</dbReference>
<name>A0A1J8Q3I9_9AGAM</name>
<dbReference type="EC" id="3.6.1.29" evidence="7"/>
<dbReference type="SUPFAM" id="SSF54197">
    <property type="entry name" value="HIT-like"/>
    <property type="match status" value="1"/>
</dbReference>
<dbReference type="FunFam" id="3.30.428.10:FF:000011">
    <property type="entry name" value="Fragile histidine triad"/>
    <property type="match status" value="1"/>
</dbReference>
<dbReference type="Proteomes" id="UP000183567">
    <property type="component" value="Unassembled WGS sequence"/>
</dbReference>
<sequence length="186" mass="21096">MTSPLLFSTIEVTRQAFYRTALSYAIVNLKPIVPGHVLVIPTRPVPRLTDLTTPELTSLITSVQNVGRVIERAYGGDALTVACQDGKAAGQSIPHVHFHLMPRKYQGDYFSQRRDDIYPALEQSETSLPRDFHNLKTINSVVQHHTLKVDADEDRLPRTLEEMEKEATWLRGFFTEARERHDSDAV</sequence>
<evidence type="ECO:0000256" key="4">
    <source>
        <dbReference type="PIRSR" id="PIRSR639383-2"/>
    </source>
</evidence>
<dbReference type="EMBL" id="LVVM01002679">
    <property type="protein sequence ID" value="OJA16174.1"/>
    <property type="molecule type" value="Genomic_DNA"/>
</dbReference>
<comment type="cofactor">
    <cofactor evidence="7">
        <name>Mn(2+)</name>
        <dbReference type="ChEBI" id="CHEBI:29035"/>
    </cofactor>
</comment>
<dbReference type="InterPro" id="IPR036265">
    <property type="entry name" value="HIT-like_sf"/>
</dbReference>
<dbReference type="InterPro" id="IPR019808">
    <property type="entry name" value="Histidine_triad_CS"/>
</dbReference>
<evidence type="ECO:0000259" key="8">
    <source>
        <dbReference type="PROSITE" id="PS51084"/>
    </source>
</evidence>
<evidence type="ECO:0000313" key="9">
    <source>
        <dbReference type="EMBL" id="OJA16174.1"/>
    </source>
</evidence>
<reference evidence="9 10" key="1">
    <citation type="submission" date="2016-03" db="EMBL/GenBank/DDBJ databases">
        <title>Comparative genomics of the ectomycorrhizal sister species Rhizopogon vinicolor and Rhizopogon vesiculosus (Basidiomycota: Boletales) reveals a divergence of the mating type B locus.</title>
        <authorList>
            <person name="Mujic A.B."/>
            <person name="Kuo A."/>
            <person name="Tritt A."/>
            <person name="Lipzen A."/>
            <person name="Chen C."/>
            <person name="Johnson J."/>
            <person name="Sharma A."/>
            <person name="Barry K."/>
            <person name="Grigoriev I.V."/>
            <person name="Spatafora J.W."/>
        </authorList>
    </citation>
    <scope>NUCLEOTIDE SEQUENCE [LARGE SCALE GENOMIC DNA]</scope>
    <source>
        <strain evidence="9 10">AM-OR11-056</strain>
    </source>
</reference>
<feature type="binding site" evidence="4">
    <location>
        <position position="84"/>
    </location>
    <ligand>
        <name>substrate</name>
    </ligand>
</feature>
<proteinExistence type="predicted"/>
<dbReference type="Gene3D" id="3.30.428.10">
    <property type="entry name" value="HIT-like"/>
    <property type="match status" value="1"/>
</dbReference>
<evidence type="ECO:0000256" key="1">
    <source>
        <dbReference type="ARBA" id="ARBA00022741"/>
    </source>
</evidence>
<keyword evidence="2 7" id="KW-0378">Hydrolase</keyword>
<dbReference type="CDD" id="cd01275">
    <property type="entry name" value="FHIT"/>
    <property type="match status" value="1"/>
</dbReference>
<protein>
    <recommendedName>
        <fullName evidence="7">Bis(5'-adenosyl)-triphosphatase</fullName>
        <ecNumber evidence="7">3.6.1.29</ecNumber>
    </recommendedName>
</protein>
<dbReference type="GO" id="GO:0047710">
    <property type="term" value="F:bis(5'-adenosyl)-triphosphatase activity"/>
    <property type="evidence" value="ECO:0007669"/>
    <property type="project" value="UniProtKB-UniRule"/>
</dbReference>
<dbReference type="OrthoDB" id="680339at2759"/>
<evidence type="ECO:0000256" key="5">
    <source>
        <dbReference type="PIRSR" id="PIRSR639383-3"/>
    </source>
</evidence>
<dbReference type="PROSITE" id="PS51084">
    <property type="entry name" value="HIT_2"/>
    <property type="match status" value="1"/>
</dbReference>
<dbReference type="Pfam" id="PF01230">
    <property type="entry name" value="HIT"/>
    <property type="match status" value="1"/>
</dbReference>
<gene>
    <name evidence="9" type="ORF">AZE42_00004</name>
</gene>
<comment type="caution">
    <text evidence="9">The sequence shown here is derived from an EMBL/GenBank/DDBJ whole genome shotgun (WGS) entry which is preliminary data.</text>
</comment>
<feature type="binding site" evidence="4">
    <location>
        <position position="28"/>
    </location>
    <ligand>
        <name>substrate</name>
    </ligand>
</feature>
<dbReference type="PROSITE" id="PS00892">
    <property type="entry name" value="HIT_1"/>
    <property type="match status" value="1"/>
</dbReference>
<evidence type="ECO:0000256" key="2">
    <source>
        <dbReference type="ARBA" id="ARBA00022801"/>
    </source>
</evidence>
<dbReference type="PANTHER" id="PTHR46243:SF1">
    <property type="entry name" value="BIS(5'-ADENOSYL)-TRIPHOSPHATASE"/>
    <property type="match status" value="1"/>
</dbReference>
<comment type="catalytic activity">
    <reaction evidence="7">
        <text>P(1),P(3)-bis(5'-adenosyl) triphosphate + H2O = AMP + ADP + 2 H(+)</text>
        <dbReference type="Rhea" id="RHEA:13893"/>
        <dbReference type="ChEBI" id="CHEBI:15377"/>
        <dbReference type="ChEBI" id="CHEBI:15378"/>
        <dbReference type="ChEBI" id="CHEBI:58529"/>
        <dbReference type="ChEBI" id="CHEBI:456215"/>
        <dbReference type="ChEBI" id="CHEBI:456216"/>
        <dbReference type="EC" id="3.6.1.29"/>
    </reaction>
</comment>
<dbReference type="AlphaFoldDB" id="A0A1J8Q3I9"/>
<dbReference type="InterPro" id="IPR011146">
    <property type="entry name" value="HIT-like"/>
</dbReference>
<feature type="domain" description="HIT" evidence="8">
    <location>
        <begin position="3"/>
        <end position="111"/>
    </location>
</feature>
<feature type="short sequence motif" description="Histidine triad motif" evidence="6">
    <location>
        <begin position="95"/>
        <end position="99"/>
    </location>
</feature>
<feature type="site" description="Important for induction of apoptosis" evidence="5">
    <location>
        <position position="118"/>
    </location>
</feature>
<accession>A0A1J8Q3I9</accession>
<dbReference type="InterPro" id="IPR051884">
    <property type="entry name" value="Bis(5'-adenosyl)-TPase_reg"/>
</dbReference>
<evidence type="ECO:0000256" key="6">
    <source>
        <dbReference type="PROSITE-ProRule" id="PRU00464"/>
    </source>
</evidence>
<dbReference type="PANTHER" id="PTHR46243">
    <property type="entry name" value="BIS(5'-ADENOSYL)-TRIPHOSPHATASE"/>
    <property type="match status" value="1"/>
</dbReference>
<organism evidence="9 10">
    <name type="scientific">Rhizopogon vesiculosus</name>
    <dbReference type="NCBI Taxonomy" id="180088"/>
    <lineage>
        <taxon>Eukaryota</taxon>
        <taxon>Fungi</taxon>
        <taxon>Dikarya</taxon>
        <taxon>Basidiomycota</taxon>
        <taxon>Agaricomycotina</taxon>
        <taxon>Agaricomycetes</taxon>
        <taxon>Agaricomycetidae</taxon>
        <taxon>Boletales</taxon>
        <taxon>Suillineae</taxon>
        <taxon>Rhizopogonaceae</taxon>
        <taxon>Rhizopogon</taxon>
    </lineage>
</organism>
<keyword evidence="1 7" id="KW-0547">Nucleotide-binding</keyword>
<dbReference type="GO" id="GO:0000166">
    <property type="term" value="F:nucleotide binding"/>
    <property type="evidence" value="ECO:0007669"/>
    <property type="project" value="UniProtKB-KW"/>
</dbReference>
<evidence type="ECO:0000256" key="3">
    <source>
        <dbReference type="PIRSR" id="PIRSR639383-1"/>
    </source>
</evidence>